<keyword evidence="3" id="KW-1185">Reference proteome</keyword>
<accession>A0ABP0IBC3</accession>
<sequence>MFLRIAISVLLAVAAAQGVHGAQECEPGDASIAFVQMSREVVKAKGPKPKDSVKTKTPTPLVNVPRSFGGLKKAGEAAEAEAISRGLQNLASYAMETFAQKAARGV</sequence>
<protein>
    <submittedName>
        <fullName evidence="2">Uncharacterized protein</fullName>
    </submittedName>
</protein>
<name>A0ABP0IBC3_9DINO</name>
<reference evidence="2 3" key="1">
    <citation type="submission" date="2024-02" db="EMBL/GenBank/DDBJ databases">
        <authorList>
            <person name="Chen Y."/>
            <person name="Shah S."/>
            <person name="Dougan E. K."/>
            <person name="Thang M."/>
            <person name="Chan C."/>
        </authorList>
    </citation>
    <scope>NUCLEOTIDE SEQUENCE [LARGE SCALE GENOMIC DNA]</scope>
</reference>
<organism evidence="2 3">
    <name type="scientific">Durusdinium trenchii</name>
    <dbReference type="NCBI Taxonomy" id="1381693"/>
    <lineage>
        <taxon>Eukaryota</taxon>
        <taxon>Sar</taxon>
        <taxon>Alveolata</taxon>
        <taxon>Dinophyceae</taxon>
        <taxon>Suessiales</taxon>
        <taxon>Symbiodiniaceae</taxon>
        <taxon>Durusdinium</taxon>
    </lineage>
</organism>
<comment type="caution">
    <text evidence="2">The sequence shown here is derived from an EMBL/GenBank/DDBJ whole genome shotgun (WGS) entry which is preliminary data.</text>
</comment>
<dbReference type="EMBL" id="CAXAMM010003425">
    <property type="protein sequence ID" value="CAK8999856.1"/>
    <property type="molecule type" value="Genomic_DNA"/>
</dbReference>
<proteinExistence type="predicted"/>
<evidence type="ECO:0000313" key="2">
    <source>
        <dbReference type="EMBL" id="CAK8999856.1"/>
    </source>
</evidence>
<dbReference type="Proteomes" id="UP001642464">
    <property type="component" value="Unassembled WGS sequence"/>
</dbReference>
<keyword evidence="1" id="KW-0732">Signal</keyword>
<gene>
    <name evidence="2" type="ORF">SCF082_LOCUS6241</name>
</gene>
<evidence type="ECO:0000313" key="3">
    <source>
        <dbReference type="Proteomes" id="UP001642464"/>
    </source>
</evidence>
<feature type="chain" id="PRO_5045312082" evidence="1">
    <location>
        <begin position="22"/>
        <end position="106"/>
    </location>
</feature>
<feature type="signal peptide" evidence="1">
    <location>
        <begin position="1"/>
        <end position="21"/>
    </location>
</feature>
<evidence type="ECO:0000256" key="1">
    <source>
        <dbReference type="SAM" id="SignalP"/>
    </source>
</evidence>